<dbReference type="Gene3D" id="3.40.50.300">
    <property type="entry name" value="P-loop containing nucleotide triphosphate hydrolases"/>
    <property type="match status" value="1"/>
</dbReference>
<sequence>MPEIAVYGKGGIGKSTISANISAVLGRQGKRILQIGCDPKHDSTRFLLHGERITTVLDYLKGKTPDQCCLSDVVHLGAFGVHCVEAGGPEPGVGCAGRGILTTFELLERLGIKDNNYDGILYDVLGDVVCGGFAVPIRRDYAEKVYIVTSGEFMSIYAANNILRGLNNYDLKKGRAGGIIFNSRGLAEEEDRVKRFCDAVGLPLIAQFPRSDLFSDSEKAGMCLVEAFPDSELGEQFSFLADQVYSQSELYSAKPLSDENLEERILGKKAPAAGVRKELPQDIDRAAKKPAFFSKSLVSHEPLHGCAFSGAMSITTQVDDSVSIAHGPRSCSHITYQSITSVPRRFILERGIILPYGSSPPVVSSEMNEGVMIFGGIEELREKVIEAKTRYLQRSSPRKPGVIFVLTSCPSGIIGDDIRFVRDLEDDAIKIIPLLTDGNLQGDYLQGILMAYMETARRLIDREFEAEDDTVNIVAEKSETNARDASFRYVKDILDRFGIRVNCHFICETTVEEISRFKRGRLNILAYGDYMGRTIRTFLETEFGAEFLDKPFPIGFRESCDWVRSVGEYFHKSRDLIESITLDYQKQYQDELEQIRPQLEGRRLMVVTYNQDIDWILQTAVDLGMNVVFVGILNFSQDNHFTTNFKDHILELHISYENTRRKADVARIMPDLLITNYSSNDQDQSILTDTIPLSPTAGFLSGILLARRWAEIFRMNLKEGWRQDELLFRKYCS</sequence>
<dbReference type="Pfam" id="PF00148">
    <property type="entry name" value="Oxidored_nitro"/>
    <property type="match status" value="1"/>
</dbReference>
<dbReference type="Gene3D" id="3.40.50.1980">
    <property type="entry name" value="Nitrogenase molybdenum iron protein domain"/>
    <property type="match status" value="1"/>
</dbReference>
<keyword evidence="8" id="KW-0560">Oxidoreductase</keyword>
<dbReference type="HOGENOM" id="CLU_378090_0_0_12"/>
<reference evidence="11" key="1">
    <citation type="submission" date="2009-12" db="EMBL/GenBank/DDBJ databases">
        <title>Complete sequence of Treponema primitia strain ZAS-2.</title>
        <authorList>
            <person name="Tetu S.G."/>
            <person name="Matson E."/>
            <person name="Ren Q."/>
            <person name="Seshadri R."/>
            <person name="Elbourne L."/>
            <person name="Hassan K.A."/>
            <person name="Durkin A."/>
            <person name="Radune D."/>
            <person name="Mohamoud Y."/>
            <person name="Shay R."/>
            <person name="Jin S."/>
            <person name="Zhang X."/>
            <person name="Lucey K."/>
            <person name="Ballor N.R."/>
            <person name="Ottesen E."/>
            <person name="Rosenthal R."/>
            <person name="Allen A."/>
            <person name="Leadbetter J.R."/>
            <person name="Paulsen I.T."/>
        </authorList>
    </citation>
    <scope>NUCLEOTIDE SEQUENCE [LARGE SCALE GENOMIC DNA]</scope>
    <source>
        <strain evidence="11">ATCC BAA-887 / DSM 12427 / ZAS-2</strain>
    </source>
</reference>
<dbReference type="GO" id="GO:0051539">
    <property type="term" value="F:4 iron, 4 sulfur cluster binding"/>
    <property type="evidence" value="ECO:0007669"/>
    <property type="project" value="UniProtKB-KW"/>
</dbReference>
<dbReference type="GO" id="GO:0005524">
    <property type="term" value="F:ATP binding"/>
    <property type="evidence" value="ECO:0007669"/>
    <property type="project" value="UniProtKB-KW"/>
</dbReference>
<keyword evidence="11" id="KW-1185">Reference proteome</keyword>
<comment type="similarity">
    <text evidence="2 8">Belongs to the NifH/BchL/ChlL family.</text>
</comment>
<dbReference type="InterPro" id="IPR027417">
    <property type="entry name" value="P-loop_NTPase"/>
</dbReference>
<accession>F5YLA2</accession>
<feature type="domain" description="Nitrogenase/oxidoreductase component 1" evidence="9">
    <location>
        <begin position="306"/>
        <end position="712"/>
    </location>
</feature>
<keyword evidence="5 8" id="KW-0067">ATP-binding</keyword>
<dbReference type="eggNOG" id="COG1348">
    <property type="taxonomic scope" value="Bacteria"/>
</dbReference>
<dbReference type="CDD" id="cd02040">
    <property type="entry name" value="NifH"/>
    <property type="match status" value="1"/>
</dbReference>
<gene>
    <name evidence="10" type="ordered locus">TREPR_0541</name>
</gene>
<dbReference type="PRINTS" id="PR00091">
    <property type="entry name" value="NITROGNASEII"/>
</dbReference>
<keyword evidence="3 8" id="KW-0479">Metal-binding</keyword>
<dbReference type="PROSITE" id="PS00692">
    <property type="entry name" value="NIFH_FRXC_2"/>
    <property type="match status" value="1"/>
</dbReference>
<dbReference type="EMBL" id="CP001843">
    <property type="protein sequence ID" value="AEF84719.1"/>
    <property type="molecule type" value="Genomic_DNA"/>
</dbReference>
<evidence type="ECO:0000256" key="3">
    <source>
        <dbReference type="ARBA" id="ARBA00022723"/>
    </source>
</evidence>
<evidence type="ECO:0000256" key="6">
    <source>
        <dbReference type="ARBA" id="ARBA00023004"/>
    </source>
</evidence>
<comment type="cofactor">
    <cofactor evidence="1">
        <name>[4Fe-4S] cluster</name>
        <dbReference type="ChEBI" id="CHEBI:49883"/>
    </cofactor>
</comment>
<dbReference type="PANTHER" id="PTHR42864:SF2">
    <property type="entry name" value="LIGHT-INDEPENDENT PROTOCHLOROPHYLLIDE REDUCTASE IRON-SULFUR ATP-BINDING PROTEIN"/>
    <property type="match status" value="1"/>
</dbReference>
<dbReference type="STRING" id="545694.TREPR_0541"/>
<dbReference type="GO" id="GO:0046872">
    <property type="term" value="F:metal ion binding"/>
    <property type="evidence" value="ECO:0007669"/>
    <property type="project" value="UniProtKB-KW"/>
</dbReference>
<dbReference type="InterPro" id="IPR000510">
    <property type="entry name" value="Nase/OxRdtase_comp1"/>
</dbReference>
<dbReference type="Gene3D" id="3.40.50.12380">
    <property type="entry name" value="Nitrogenase MoFe cofactor biosynthesis protein NifE, C-terminal"/>
    <property type="match status" value="1"/>
</dbReference>
<evidence type="ECO:0000256" key="5">
    <source>
        <dbReference type="ARBA" id="ARBA00022840"/>
    </source>
</evidence>
<dbReference type="Pfam" id="PF00142">
    <property type="entry name" value="Fer4_NifH"/>
    <property type="match status" value="1"/>
</dbReference>
<dbReference type="KEGG" id="tpi:TREPR_0541"/>
<dbReference type="SUPFAM" id="SSF53807">
    <property type="entry name" value="Helical backbone' metal receptor"/>
    <property type="match status" value="1"/>
</dbReference>
<dbReference type="Proteomes" id="UP000009223">
    <property type="component" value="Chromosome"/>
</dbReference>
<dbReference type="SUPFAM" id="SSF52540">
    <property type="entry name" value="P-loop containing nucleoside triphosphate hydrolases"/>
    <property type="match status" value="1"/>
</dbReference>
<dbReference type="AlphaFoldDB" id="F5YLA2"/>
<evidence type="ECO:0000259" key="9">
    <source>
        <dbReference type="Pfam" id="PF00148"/>
    </source>
</evidence>
<name>F5YLA2_TREPZ</name>
<dbReference type="PROSITE" id="PS00746">
    <property type="entry name" value="NIFH_FRXC_1"/>
    <property type="match status" value="1"/>
</dbReference>
<dbReference type="GO" id="GO:0016491">
    <property type="term" value="F:oxidoreductase activity"/>
    <property type="evidence" value="ECO:0007669"/>
    <property type="project" value="UniProtKB-KW"/>
</dbReference>
<dbReference type="RefSeq" id="WP_015709480.1">
    <property type="nucleotide sequence ID" value="NC_015578.1"/>
</dbReference>
<dbReference type="InterPro" id="IPR030655">
    <property type="entry name" value="NifH/chlL_CS"/>
</dbReference>
<keyword evidence="8" id="KW-0004">4Fe-4S</keyword>
<organism evidence="10 11">
    <name type="scientific">Treponema primitia (strain ATCC BAA-887 / DSM 12427 / ZAS-2)</name>
    <dbReference type="NCBI Taxonomy" id="545694"/>
    <lineage>
        <taxon>Bacteria</taxon>
        <taxon>Pseudomonadati</taxon>
        <taxon>Spirochaetota</taxon>
        <taxon>Spirochaetia</taxon>
        <taxon>Spirochaetales</taxon>
        <taxon>Treponemataceae</taxon>
        <taxon>Treponema</taxon>
    </lineage>
</organism>
<proteinExistence type="inferred from homology"/>
<dbReference type="InterPro" id="IPR000392">
    <property type="entry name" value="NifH/frxC"/>
</dbReference>
<keyword evidence="4 8" id="KW-0547">Nucleotide-binding</keyword>
<evidence type="ECO:0000256" key="4">
    <source>
        <dbReference type="ARBA" id="ARBA00022741"/>
    </source>
</evidence>
<evidence type="ECO:0000256" key="8">
    <source>
        <dbReference type="RuleBase" id="RU003688"/>
    </source>
</evidence>
<dbReference type="eggNOG" id="COG2710">
    <property type="taxonomic scope" value="Bacteria"/>
</dbReference>
<evidence type="ECO:0000256" key="7">
    <source>
        <dbReference type="ARBA" id="ARBA00023014"/>
    </source>
</evidence>
<reference evidence="10 11" key="2">
    <citation type="journal article" date="2011" name="ISME J.">
        <title>RNA-seq reveals cooperative metabolic interactions between two termite-gut spirochete species in co-culture.</title>
        <authorList>
            <person name="Rosenthal A.Z."/>
            <person name="Matson E.G."/>
            <person name="Eldar A."/>
            <person name="Leadbetter J.R."/>
        </authorList>
    </citation>
    <scope>NUCLEOTIDE SEQUENCE [LARGE SCALE GENOMIC DNA]</scope>
    <source>
        <strain evidence="11">ATCC BAA-887 / DSM 12427 / ZAS-2</strain>
    </source>
</reference>
<dbReference type="OrthoDB" id="9780677at2"/>
<protein>
    <submittedName>
        <fullName evidence="10">Nitrogen fixation protein NifH/NifE</fullName>
    </submittedName>
</protein>
<keyword evidence="6 8" id="KW-0408">Iron</keyword>
<keyword evidence="7 8" id="KW-0411">Iron-sulfur</keyword>
<dbReference type="PANTHER" id="PTHR42864">
    <property type="entry name" value="LIGHT-INDEPENDENT PROTOCHLOROPHYLLIDE REDUCTASE IRON-SULFUR ATP-BINDING PROTEIN"/>
    <property type="match status" value="1"/>
</dbReference>
<dbReference type="PROSITE" id="PS51026">
    <property type="entry name" value="NIFH_FRXC_3"/>
    <property type="match status" value="1"/>
</dbReference>
<evidence type="ECO:0000313" key="11">
    <source>
        <dbReference type="Proteomes" id="UP000009223"/>
    </source>
</evidence>
<evidence type="ECO:0000313" key="10">
    <source>
        <dbReference type="EMBL" id="AEF84719.1"/>
    </source>
</evidence>
<evidence type="ECO:0000256" key="1">
    <source>
        <dbReference type="ARBA" id="ARBA00001966"/>
    </source>
</evidence>
<evidence type="ECO:0000256" key="2">
    <source>
        <dbReference type="ARBA" id="ARBA00005504"/>
    </source>
</evidence>